<feature type="domain" description="Leucine-rich repeat-containing N-terminal plant-type" evidence="5">
    <location>
        <begin position="394"/>
        <end position="424"/>
    </location>
</feature>
<dbReference type="InterPro" id="IPR051701">
    <property type="entry name" value="Mito_OM_Translocase_MSP1"/>
</dbReference>
<dbReference type="InterPro" id="IPR032675">
    <property type="entry name" value="LRR_dom_sf"/>
</dbReference>
<sequence length="787" mass="86217">IMENTQIQGQLPVTLFSLSQLQTVFLSNNMLTGPLPNLTGMNSLNYVIMENTQIQGQLPVTLFSLSQLQTVALKNNRINGTLTIGSSHIAAIQSLKDIWDHVPPNWSGDDPCGDGWSGISCINNRVVSITLASINLSGQLSSDIAKLAELQTLMVNLPRWSLKILAKEELAAISDLEAGSSATEWYSGSDLKKLYVSRILCVTAAAHCAIREILEMGTRFLSNNMLTGPLPNLTGMNSLNYVPDILTLNPQDNGEHTNSGQLPVTLFSLSQLQTVALKNNRINGTLTIGSSHSNQLQLIDLQNNSIEGFTLQADYSVQIIVSVAFLSSLIHRTRRQLKTARLFPALQIEFPAQAEMCISLHGDTLFPGSFLFQPIQMTVSFLILAPRLFLPIAAIQSLKDIWDHVPPNWSGADPCGDGWSGISCINNRVVSITLASINLSGQLSSDIAKLAELQTCRFSILLSKLLFLHGASCPVFAKPMVNLPRARNGRNFLKVILAKEELVAISNLEAGFSTTEWYSGSDLKGNAWLEILRRVRHLQLSLKLCGFIPRGLLFAKFGSNLTAFLDLVFLREGSPVDWKQKLDQDTGTMKSQSNIGSICSVRDLLRLTHHLSILRELKEQALTNESIGKIIGWGFAITLCIPPKLHPRSRNSSFEVKVQLWGNIPQSSQIQNKSVKNSLKEKKLLAQAVPAGDIGVTFADTEAIEDVKETSKERTCDKGATKLCKGIRRATPRTSKTLLAKAVATEAGAKFINICVGSIASKVASEESESVPLVLFLKDRKMLVWKS</sequence>
<accession>A0AAW2WIW1</accession>
<evidence type="ECO:0000256" key="4">
    <source>
        <dbReference type="ARBA" id="ARBA00022840"/>
    </source>
</evidence>
<keyword evidence="4" id="KW-0067">ATP-binding</keyword>
<evidence type="ECO:0000259" key="5">
    <source>
        <dbReference type="Pfam" id="PF08263"/>
    </source>
</evidence>
<feature type="domain" description="Leucine-rich repeat-containing N-terminal plant-type" evidence="5">
    <location>
        <begin position="91"/>
        <end position="121"/>
    </location>
</feature>
<dbReference type="Pfam" id="PF08263">
    <property type="entry name" value="LRRNT_2"/>
    <property type="match status" value="2"/>
</dbReference>
<dbReference type="PANTHER" id="PTHR45644">
    <property type="entry name" value="AAA ATPASE, PUTATIVE (AFU_ORTHOLOGUE AFUA_2G12920)-RELATED-RELATED"/>
    <property type="match status" value="1"/>
</dbReference>
<dbReference type="InterPro" id="IPR027417">
    <property type="entry name" value="P-loop_NTPase"/>
</dbReference>
<dbReference type="EMBL" id="JACGWN010000008">
    <property type="protein sequence ID" value="KAL0440611.1"/>
    <property type="molecule type" value="Genomic_DNA"/>
</dbReference>
<keyword evidence="3" id="KW-0547">Nucleotide-binding</keyword>
<dbReference type="PANTHER" id="PTHR45644:SF73">
    <property type="entry name" value="AAA-TYPE ATPASE FAMILY PROTEIN"/>
    <property type="match status" value="1"/>
</dbReference>
<dbReference type="Gene3D" id="3.80.10.10">
    <property type="entry name" value="Ribonuclease Inhibitor"/>
    <property type="match status" value="3"/>
</dbReference>
<dbReference type="SUPFAM" id="SSF52058">
    <property type="entry name" value="L domain-like"/>
    <property type="match status" value="1"/>
</dbReference>
<proteinExistence type="predicted"/>
<evidence type="ECO:0000256" key="3">
    <source>
        <dbReference type="ARBA" id="ARBA00022741"/>
    </source>
</evidence>
<evidence type="ECO:0000256" key="2">
    <source>
        <dbReference type="ARBA" id="ARBA00022737"/>
    </source>
</evidence>
<dbReference type="Gene3D" id="3.40.50.300">
    <property type="entry name" value="P-loop containing nucleotide triphosphate hydrolases"/>
    <property type="match status" value="1"/>
</dbReference>
<comment type="caution">
    <text evidence="6">The sequence shown here is derived from an EMBL/GenBank/DDBJ whole genome shotgun (WGS) entry which is preliminary data.</text>
</comment>
<dbReference type="GO" id="GO:0005524">
    <property type="term" value="F:ATP binding"/>
    <property type="evidence" value="ECO:0007669"/>
    <property type="project" value="UniProtKB-KW"/>
</dbReference>
<dbReference type="AlphaFoldDB" id="A0AAW2WIW1"/>
<name>A0AAW2WIW1_9LAMI</name>
<keyword evidence="1" id="KW-0433">Leucine-rich repeat</keyword>
<keyword evidence="2" id="KW-0677">Repeat</keyword>
<organism evidence="6">
    <name type="scientific">Sesamum latifolium</name>
    <dbReference type="NCBI Taxonomy" id="2727402"/>
    <lineage>
        <taxon>Eukaryota</taxon>
        <taxon>Viridiplantae</taxon>
        <taxon>Streptophyta</taxon>
        <taxon>Embryophyta</taxon>
        <taxon>Tracheophyta</taxon>
        <taxon>Spermatophyta</taxon>
        <taxon>Magnoliopsida</taxon>
        <taxon>eudicotyledons</taxon>
        <taxon>Gunneridae</taxon>
        <taxon>Pentapetalae</taxon>
        <taxon>asterids</taxon>
        <taxon>lamiids</taxon>
        <taxon>Lamiales</taxon>
        <taxon>Pedaliaceae</taxon>
        <taxon>Sesamum</taxon>
    </lineage>
</organism>
<evidence type="ECO:0000313" key="6">
    <source>
        <dbReference type="EMBL" id="KAL0440611.1"/>
    </source>
</evidence>
<feature type="non-terminal residue" evidence="6">
    <location>
        <position position="1"/>
    </location>
</feature>
<dbReference type="GO" id="GO:0005741">
    <property type="term" value="C:mitochondrial outer membrane"/>
    <property type="evidence" value="ECO:0007669"/>
    <property type="project" value="TreeGrafter"/>
</dbReference>
<reference evidence="6" key="2">
    <citation type="journal article" date="2024" name="Plant">
        <title>Genomic evolution and insights into agronomic trait innovations of Sesamum species.</title>
        <authorList>
            <person name="Miao H."/>
            <person name="Wang L."/>
            <person name="Qu L."/>
            <person name="Liu H."/>
            <person name="Sun Y."/>
            <person name="Le M."/>
            <person name="Wang Q."/>
            <person name="Wei S."/>
            <person name="Zheng Y."/>
            <person name="Lin W."/>
            <person name="Duan Y."/>
            <person name="Cao H."/>
            <person name="Xiong S."/>
            <person name="Wang X."/>
            <person name="Wei L."/>
            <person name="Li C."/>
            <person name="Ma Q."/>
            <person name="Ju M."/>
            <person name="Zhao R."/>
            <person name="Li G."/>
            <person name="Mu C."/>
            <person name="Tian Q."/>
            <person name="Mei H."/>
            <person name="Zhang T."/>
            <person name="Gao T."/>
            <person name="Zhang H."/>
        </authorList>
    </citation>
    <scope>NUCLEOTIDE SEQUENCE</scope>
    <source>
        <strain evidence="6">KEN1</strain>
    </source>
</reference>
<dbReference type="InterPro" id="IPR013210">
    <property type="entry name" value="LRR_N_plant-typ"/>
</dbReference>
<evidence type="ECO:0000256" key="1">
    <source>
        <dbReference type="ARBA" id="ARBA00022614"/>
    </source>
</evidence>
<gene>
    <name evidence="6" type="ORF">Slati_2544100</name>
</gene>
<reference evidence="6" key="1">
    <citation type="submission" date="2020-06" db="EMBL/GenBank/DDBJ databases">
        <authorList>
            <person name="Li T."/>
            <person name="Hu X."/>
            <person name="Zhang T."/>
            <person name="Song X."/>
            <person name="Zhang H."/>
            <person name="Dai N."/>
            <person name="Sheng W."/>
            <person name="Hou X."/>
            <person name="Wei L."/>
        </authorList>
    </citation>
    <scope>NUCLEOTIDE SEQUENCE</scope>
    <source>
        <strain evidence="6">KEN1</strain>
        <tissue evidence="6">Leaf</tissue>
    </source>
</reference>
<protein>
    <recommendedName>
        <fullName evidence="5">Leucine-rich repeat-containing N-terminal plant-type domain-containing protein</fullName>
    </recommendedName>
</protein>